<feature type="domain" description="Guanylate cyclase" evidence="1">
    <location>
        <begin position="17"/>
        <end position="132"/>
    </location>
</feature>
<dbReference type="SMART" id="SM00044">
    <property type="entry name" value="CYCc"/>
    <property type="match status" value="1"/>
</dbReference>
<dbReference type="Gene3D" id="1.25.40.10">
    <property type="entry name" value="Tetratricopeptide repeat domain"/>
    <property type="match status" value="1"/>
</dbReference>
<proteinExistence type="predicted"/>
<name>A0A4Y9LPU9_9BRAD</name>
<dbReference type="CDD" id="cd07302">
    <property type="entry name" value="CHD"/>
    <property type="match status" value="1"/>
</dbReference>
<dbReference type="Gene3D" id="3.30.70.1230">
    <property type="entry name" value="Nucleotide cyclase"/>
    <property type="match status" value="1"/>
</dbReference>
<reference evidence="2 3" key="1">
    <citation type="submission" date="2019-03" db="EMBL/GenBank/DDBJ databases">
        <title>Bradyrhizobium diversity isolated from nodules of Chamaecrista fasciculata.</title>
        <authorList>
            <person name="Klepa M.S."/>
            <person name="Urquiaga M.O."/>
            <person name="Hungria M."/>
            <person name="Delamuta J.R."/>
        </authorList>
    </citation>
    <scope>NUCLEOTIDE SEQUENCE [LARGE SCALE GENOMIC DNA]</scope>
    <source>
        <strain evidence="2 3">CNPSo 3448</strain>
    </source>
</reference>
<accession>A0A4Y9LPU9</accession>
<dbReference type="SUPFAM" id="SSF55073">
    <property type="entry name" value="Nucleotide cyclase"/>
    <property type="match status" value="1"/>
</dbReference>
<evidence type="ECO:0000313" key="2">
    <source>
        <dbReference type="EMBL" id="TFV45361.1"/>
    </source>
</evidence>
<dbReference type="GO" id="GO:0004016">
    <property type="term" value="F:adenylate cyclase activity"/>
    <property type="evidence" value="ECO:0007669"/>
    <property type="project" value="UniProtKB-ARBA"/>
</dbReference>
<dbReference type="GO" id="GO:0006171">
    <property type="term" value="P:cAMP biosynthetic process"/>
    <property type="evidence" value="ECO:0007669"/>
    <property type="project" value="TreeGrafter"/>
</dbReference>
<dbReference type="PROSITE" id="PS50125">
    <property type="entry name" value="GUANYLATE_CYCLASE_2"/>
    <property type="match status" value="1"/>
</dbReference>
<dbReference type="EMBL" id="SPQT01000015">
    <property type="protein sequence ID" value="TFV45361.1"/>
    <property type="molecule type" value="Genomic_DNA"/>
</dbReference>
<dbReference type="GO" id="GO:0035556">
    <property type="term" value="P:intracellular signal transduction"/>
    <property type="evidence" value="ECO:0007669"/>
    <property type="project" value="InterPro"/>
</dbReference>
<dbReference type="PANTHER" id="PTHR43081:SF19">
    <property type="entry name" value="PH-SENSITIVE ADENYLATE CYCLASE RV1264"/>
    <property type="match status" value="1"/>
</dbReference>
<dbReference type="Proteomes" id="UP000297966">
    <property type="component" value="Unassembled WGS sequence"/>
</dbReference>
<dbReference type="SUPFAM" id="SSF48452">
    <property type="entry name" value="TPR-like"/>
    <property type="match status" value="1"/>
</dbReference>
<dbReference type="OrthoDB" id="9807521at2"/>
<gene>
    <name evidence="2" type="ORF">E4K65_25270</name>
</gene>
<sequence>MPSRFGRVMSAPRKLAAILAADVAGYTRLTGIDEEGTLKRLRKLRRELINPAVSLHRGRIVKTTGDGILIEFPSVVDAVRCALDVQRGMDSRNSDFPAEQRMEFRIGIHLGDVVIEGEDLLGDGVNVAARLEGISEPGGICISDAAYHQVRDRLDVNFEDAGEQQLKNIARPVHIFHLRLARSLTQAKPALPLPDKPSIAALPFQNMSGDPEQEYFADGIVDDIITALTRMRWLFVIARNSSFTYKGRAVDVKQVGRELGVRYVLEGGVRKSANRVRITAQLIDAITGAHIWAERYDRDLTDIFAVQDEITECVAGAIEPELLKIEGGAAISRTENLNAWDLVRQGMWHFHQVRRETHFRARELFREALKLDPKLPEAHLWLGRVNGGLLAYDWSNDRAADLREGTEAALKAVQLDERNPYAHYALAITSVFAGAVERAILAAETAIALSPSFALGHMALGLARLNAGKAVEAIDPIEHGLRLSPFDPQNFVWLGSLALAQYFAGNREAALQTATRALSIRPDWANTLETLVICCAALERLDEARAFVEQMRPLEKPPDMFAQMKARRPEWAAEMTSMLRKAGLPE</sequence>
<comment type="caution">
    <text evidence="2">The sequence shown here is derived from an EMBL/GenBank/DDBJ whole genome shotgun (WGS) entry which is preliminary data.</text>
</comment>
<protein>
    <submittedName>
        <fullName evidence="2">Adenylate/guanylate cyclase domain-containing protein</fullName>
    </submittedName>
</protein>
<evidence type="ECO:0000259" key="1">
    <source>
        <dbReference type="PROSITE" id="PS50125"/>
    </source>
</evidence>
<dbReference type="InterPro" id="IPR029787">
    <property type="entry name" value="Nucleotide_cyclase"/>
</dbReference>
<dbReference type="InterPro" id="IPR019734">
    <property type="entry name" value="TPR_rpt"/>
</dbReference>
<evidence type="ECO:0000313" key="3">
    <source>
        <dbReference type="Proteomes" id="UP000297966"/>
    </source>
</evidence>
<dbReference type="SMART" id="SM00028">
    <property type="entry name" value="TPR"/>
    <property type="match status" value="3"/>
</dbReference>
<dbReference type="Pfam" id="PF00211">
    <property type="entry name" value="Guanylate_cyc"/>
    <property type="match status" value="1"/>
</dbReference>
<dbReference type="Gene3D" id="3.40.50.10070">
    <property type="entry name" value="TolB, N-terminal domain"/>
    <property type="match status" value="1"/>
</dbReference>
<dbReference type="InterPro" id="IPR050697">
    <property type="entry name" value="Adenylyl/Guanylyl_Cyclase_3/4"/>
</dbReference>
<dbReference type="Pfam" id="PF13432">
    <property type="entry name" value="TPR_16"/>
    <property type="match status" value="1"/>
</dbReference>
<dbReference type="InterPro" id="IPR011990">
    <property type="entry name" value="TPR-like_helical_dom_sf"/>
</dbReference>
<dbReference type="InterPro" id="IPR001054">
    <property type="entry name" value="A/G_cyclase"/>
</dbReference>
<dbReference type="AlphaFoldDB" id="A0A4Y9LPU9"/>
<organism evidence="2 3">
    <name type="scientific">Bradyrhizobium niftali</name>
    <dbReference type="NCBI Taxonomy" id="2560055"/>
    <lineage>
        <taxon>Bacteria</taxon>
        <taxon>Pseudomonadati</taxon>
        <taxon>Pseudomonadota</taxon>
        <taxon>Alphaproteobacteria</taxon>
        <taxon>Hyphomicrobiales</taxon>
        <taxon>Nitrobacteraceae</taxon>
        <taxon>Bradyrhizobium</taxon>
    </lineage>
</organism>
<keyword evidence="3" id="KW-1185">Reference proteome</keyword>
<dbReference type="PANTHER" id="PTHR43081">
    <property type="entry name" value="ADENYLATE CYCLASE, TERMINAL-DIFFERENTIATION SPECIFIC-RELATED"/>
    <property type="match status" value="1"/>
</dbReference>